<evidence type="ECO:0000256" key="3">
    <source>
        <dbReference type="ARBA" id="ARBA00022989"/>
    </source>
</evidence>
<dbReference type="PANTHER" id="PTHR37422">
    <property type="entry name" value="TEICHURONIC ACID BIOSYNTHESIS PROTEIN TUAE"/>
    <property type="match status" value="1"/>
</dbReference>
<evidence type="ECO:0000256" key="4">
    <source>
        <dbReference type="ARBA" id="ARBA00023136"/>
    </source>
</evidence>
<feature type="transmembrane region" description="Helical" evidence="5">
    <location>
        <begin position="47"/>
        <end position="70"/>
    </location>
</feature>
<dbReference type="Pfam" id="PF04932">
    <property type="entry name" value="Wzy_C"/>
    <property type="match status" value="1"/>
</dbReference>
<dbReference type="OrthoDB" id="9796676at2"/>
<reference evidence="7 8" key="1">
    <citation type="submission" date="2018-08" db="EMBL/GenBank/DDBJ databases">
        <title>A genome reference for cultivated species of the human gut microbiota.</title>
        <authorList>
            <person name="Zou Y."/>
            <person name="Xue W."/>
            <person name="Luo G."/>
        </authorList>
    </citation>
    <scope>NUCLEOTIDE SEQUENCE [LARGE SCALE GENOMIC DNA]</scope>
    <source>
        <strain evidence="7 8">AF22-21</strain>
    </source>
</reference>
<dbReference type="AlphaFoldDB" id="A0A3R5WSM7"/>
<feature type="transmembrane region" description="Helical" evidence="5">
    <location>
        <begin position="188"/>
        <end position="211"/>
    </location>
</feature>
<comment type="subcellular location">
    <subcellularLocation>
        <location evidence="1">Membrane</location>
        <topology evidence="1">Multi-pass membrane protein</topology>
    </subcellularLocation>
</comment>
<name>A0A3R5WSM7_9FIRM</name>
<feature type="transmembrane region" description="Helical" evidence="5">
    <location>
        <begin position="485"/>
        <end position="504"/>
    </location>
</feature>
<evidence type="ECO:0000313" key="7">
    <source>
        <dbReference type="EMBL" id="RGS43620.1"/>
    </source>
</evidence>
<sequence>MDKIRKKKADDSGTAQDWLSTIFLLYMGTLYPLIMHDKYFDITLTKYKAFEVALCVYAVLMVLAVLLDVFDGKKPFVMFKYRKSYVATDWFMAGFFVANVLAFVMASDKMAAYTGEEGRRCGLQFMILAMLLYVCMGRGLRLRKCVFPAFLCVGSFTCIIAVFQYVGIDFLGIRDGLASSIMDIYISTFGNIDIFASFLCVLIPVGFGVGLDDRRIYDGDATWKFNWVKLSAWTAIFTGAAATVVTNADLAYAGVCAAAAILLLVSTYRGRIKEFVELMLVMSLGFLAVSLLLKTTPESIAKLDGISNFARNTELIAVASGVLAVIRIVIYAVSRLRLSRKDSNGNTFNRSGKISLVVCSVLVIAGIVCAVIFSSVKADGIFRFDDSWGNYRGYVWSRLVSTYKEFPLVNKLFGYGNESVKSIMTAGYYDEMISKVGVVYDNAHNEYLQYLVTTGVLGAVTYVGLIVSAFVSMIRTAFSSSDHDFCACIAVALGIAGYAVQALFNLNQSLTTPYIFLLAAMAAGIGRRRKLQMK</sequence>
<accession>A0A3R5WSM7</accession>
<feature type="transmembrane region" description="Helical" evidence="5">
    <location>
        <begin position="354"/>
        <end position="376"/>
    </location>
</feature>
<dbReference type="EMBL" id="QRVK01000005">
    <property type="protein sequence ID" value="RGS43620.1"/>
    <property type="molecule type" value="Genomic_DNA"/>
</dbReference>
<evidence type="ECO:0000256" key="2">
    <source>
        <dbReference type="ARBA" id="ARBA00022692"/>
    </source>
</evidence>
<evidence type="ECO:0000256" key="1">
    <source>
        <dbReference type="ARBA" id="ARBA00004141"/>
    </source>
</evidence>
<evidence type="ECO:0000256" key="5">
    <source>
        <dbReference type="SAM" id="Phobius"/>
    </source>
</evidence>
<keyword evidence="3 5" id="KW-1133">Transmembrane helix</keyword>
<feature type="transmembrane region" description="Helical" evidence="5">
    <location>
        <begin position="250"/>
        <end position="268"/>
    </location>
</feature>
<comment type="caution">
    <text evidence="7">The sequence shown here is derived from an EMBL/GenBank/DDBJ whole genome shotgun (WGS) entry which is preliminary data.</text>
</comment>
<keyword evidence="4 5" id="KW-0472">Membrane</keyword>
<evidence type="ECO:0000313" key="8">
    <source>
        <dbReference type="Proteomes" id="UP000283295"/>
    </source>
</evidence>
<dbReference type="InterPro" id="IPR051533">
    <property type="entry name" value="WaaL-like"/>
</dbReference>
<dbReference type="InterPro" id="IPR007016">
    <property type="entry name" value="O-antigen_ligase-rel_domated"/>
</dbReference>
<gene>
    <name evidence="7" type="ORF">DWX94_03330</name>
</gene>
<dbReference type="GO" id="GO:0016020">
    <property type="term" value="C:membrane"/>
    <property type="evidence" value="ECO:0007669"/>
    <property type="project" value="UniProtKB-SubCell"/>
</dbReference>
<feature type="transmembrane region" description="Helical" evidence="5">
    <location>
        <begin position="275"/>
        <end position="295"/>
    </location>
</feature>
<dbReference type="Proteomes" id="UP000283295">
    <property type="component" value="Unassembled WGS sequence"/>
</dbReference>
<feature type="transmembrane region" description="Helical" evidence="5">
    <location>
        <begin position="18"/>
        <end position="35"/>
    </location>
</feature>
<organism evidence="7 8">
    <name type="scientific">Coprococcus eutactus</name>
    <dbReference type="NCBI Taxonomy" id="33043"/>
    <lineage>
        <taxon>Bacteria</taxon>
        <taxon>Bacillati</taxon>
        <taxon>Bacillota</taxon>
        <taxon>Clostridia</taxon>
        <taxon>Lachnospirales</taxon>
        <taxon>Lachnospiraceae</taxon>
        <taxon>Coprococcus</taxon>
    </lineage>
</organism>
<protein>
    <recommendedName>
        <fullName evidence="6">O-antigen ligase-related domain-containing protein</fullName>
    </recommendedName>
</protein>
<keyword evidence="2 5" id="KW-0812">Transmembrane</keyword>
<feature type="transmembrane region" description="Helical" evidence="5">
    <location>
        <begin position="122"/>
        <end position="140"/>
    </location>
</feature>
<dbReference type="PANTHER" id="PTHR37422:SF13">
    <property type="entry name" value="LIPOPOLYSACCHARIDE BIOSYNTHESIS PROTEIN PA4999-RELATED"/>
    <property type="match status" value="1"/>
</dbReference>
<feature type="transmembrane region" description="Helical" evidence="5">
    <location>
        <begin position="223"/>
        <end position="244"/>
    </location>
</feature>
<evidence type="ECO:0000259" key="6">
    <source>
        <dbReference type="Pfam" id="PF04932"/>
    </source>
</evidence>
<feature type="transmembrane region" description="Helical" evidence="5">
    <location>
        <begin position="447"/>
        <end position="473"/>
    </location>
</feature>
<feature type="transmembrane region" description="Helical" evidence="5">
    <location>
        <begin position="147"/>
        <end position="168"/>
    </location>
</feature>
<proteinExistence type="predicted"/>
<feature type="transmembrane region" description="Helical" evidence="5">
    <location>
        <begin position="90"/>
        <end position="107"/>
    </location>
</feature>
<feature type="transmembrane region" description="Helical" evidence="5">
    <location>
        <begin position="510"/>
        <end position="526"/>
    </location>
</feature>
<feature type="domain" description="O-antigen ligase-related" evidence="6">
    <location>
        <begin position="317"/>
        <end position="463"/>
    </location>
</feature>
<feature type="transmembrane region" description="Helical" evidence="5">
    <location>
        <begin position="315"/>
        <end position="333"/>
    </location>
</feature>